<dbReference type="Proteomes" id="UP001152795">
    <property type="component" value="Unassembled WGS sequence"/>
</dbReference>
<gene>
    <name evidence="1" type="ORF">PACLA_8A000361</name>
</gene>
<dbReference type="AlphaFoldDB" id="A0A7D9EDE7"/>
<dbReference type="InterPro" id="IPR000477">
    <property type="entry name" value="RT_dom"/>
</dbReference>
<dbReference type="PANTHER" id="PTHR47510">
    <property type="entry name" value="REVERSE TRANSCRIPTASE DOMAIN-CONTAINING PROTEIN"/>
    <property type="match status" value="1"/>
</dbReference>
<comment type="caution">
    <text evidence="1">The sequence shown here is derived from an EMBL/GenBank/DDBJ whole genome shotgun (WGS) entry which is preliminary data.</text>
</comment>
<accession>A0A7D9EDE7</accession>
<dbReference type="PANTHER" id="PTHR47510:SF3">
    <property type="entry name" value="ENDO_EXONUCLEASE_PHOSPHATASE DOMAIN-CONTAINING PROTEIN"/>
    <property type="match status" value="1"/>
</dbReference>
<dbReference type="PROSITE" id="PS50878">
    <property type="entry name" value="RT_POL"/>
    <property type="match status" value="1"/>
</dbReference>
<protein>
    <submittedName>
        <fullName evidence="1">Uncharacterized protein</fullName>
    </submittedName>
</protein>
<proteinExistence type="predicted"/>
<dbReference type="Pfam" id="PF00078">
    <property type="entry name" value="RVT_1"/>
    <property type="match status" value="1"/>
</dbReference>
<reference evidence="1" key="1">
    <citation type="submission" date="2020-04" db="EMBL/GenBank/DDBJ databases">
        <authorList>
            <person name="Alioto T."/>
            <person name="Alioto T."/>
            <person name="Gomez Garrido J."/>
        </authorList>
    </citation>
    <scope>NUCLEOTIDE SEQUENCE</scope>
    <source>
        <strain evidence="1">A484AB</strain>
    </source>
</reference>
<dbReference type="EMBL" id="CACRXK020005696">
    <property type="protein sequence ID" value="CAB4007099.1"/>
    <property type="molecule type" value="Genomic_DNA"/>
</dbReference>
<organism evidence="1 2">
    <name type="scientific">Paramuricea clavata</name>
    <name type="common">Red gorgonian</name>
    <name type="synonym">Violescent sea-whip</name>
    <dbReference type="NCBI Taxonomy" id="317549"/>
    <lineage>
        <taxon>Eukaryota</taxon>
        <taxon>Metazoa</taxon>
        <taxon>Cnidaria</taxon>
        <taxon>Anthozoa</taxon>
        <taxon>Octocorallia</taxon>
        <taxon>Malacalcyonacea</taxon>
        <taxon>Plexauridae</taxon>
        <taxon>Paramuricea</taxon>
    </lineage>
</organism>
<sequence>MEKPGFKPFSELQKYGRKTANLAKEYIRRVKEIAKIKEQLWFNHRCKENDLLPASLAIKSPLKTAKGIKTVRQTSKKLVIVRINDCHKRKSIHEKAYSDIERYLESSIPGDLLDVVKNIATEQSRKVKEETHTRLNDKLLALEQKGHVNNKQKPPSNFIKNISSRVLDEHEKTVLSYGMKQSLAPKRLPTAKIPASVESAIYRENLSAEAKETVRAKVASTLQTSQKPVSNLTKAEREALSKLRKDDSIVITPADKGRVTVVMDKSEYHKKMDTTYKLLCDKVTSLVSNAKKNYYQLKAEGTRETNPAKWYKTIFELAAANDCNSQPPADAAELAERLQQSFTKPWQNANPTEIPDVGEIELLLKSDTSPPLPSIGQIKATLKHLNPRKATGSDEIPPWLLKRYHEELAPVIHNIICSSISQAKYPTLCKHALVTPVPKIYPPNDMDNDFRQISVLPQLAKVLESIQLKLNKGDLKIKDNQHAFTHGRSTVSALASITQNWFNKTENSRDGRRMGIHAIFIDFCKANDLVDHGLLLRKLAKMNVSKSFWLWTRSFLEGRSQQLKLQGALSSIRPCPSGVSQGSVISPTLFNVHVDDLEDCIPNYLDINTHKYADDCTQDEVIPYGSTTNMQEVLDNKRLGT</sequence>
<dbReference type="OrthoDB" id="411378at2759"/>
<name>A0A7D9EDE7_PARCT</name>
<evidence type="ECO:0000313" key="2">
    <source>
        <dbReference type="Proteomes" id="UP001152795"/>
    </source>
</evidence>
<keyword evidence="2" id="KW-1185">Reference proteome</keyword>
<evidence type="ECO:0000313" key="1">
    <source>
        <dbReference type="EMBL" id="CAB4007099.1"/>
    </source>
</evidence>